<dbReference type="OrthoDB" id="6257037at2759"/>
<feature type="compositionally biased region" description="Pro residues" evidence="2">
    <location>
        <begin position="937"/>
        <end position="947"/>
    </location>
</feature>
<feature type="compositionally biased region" description="Acidic residues" evidence="2">
    <location>
        <begin position="1682"/>
        <end position="1691"/>
    </location>
</feature>
<dbReference type="STRING" id="6210.W6UMT4"/>
<feature type="compositionally biased region" description="Polar residues" evidence="2">
    <location>
        <begin position="397"/>
        <end position="415"/>
    </location>
</feature>
<dbReference type="Proteomes" id="UP000019149">
    <property type="component" value="Unassembled WGS sequence"/>
</dbReference>
<proteinExistence type="predicted"/>
<feature type="region of interest" description="Disordered" evidence="2">
    <location>
        <begin position="368"/>
        <end position="420"/>
    </location>
</feature>
<organism evidence="3 4">
    <name type="scientific">Echinococcus granulosus</name>
    <name type="common">Hydatid tapeworm</name>
    <dbReference type="NCBI Taxonomy" id="6210"/>
    <lineage>
        <taxon>Eukaryota</taxon>
        <taxon>Metazoa</taxon>
        <taxon>Spiralia</taxon>
        <taxon>Lophotrochozoa</taxon>
        <taxon>Platyhelminthes</taxon>
        <taxon>Cestoda</taxon>
        <taxon>Eucestoda</taxon>
        <taxon>Cyclophyllidea</taxon>
        <taxon>Taeniidae</taxon>
        <taxon>Echinococcus</taxon>
        <taxon>Echinococcus granulosus group</taxon>
    </lineage>
</organism>
<feature type="region of interest" description="Disordered" evidence="2">
    <location>
        <begin position="1653"/>
        <end position="1691"/>
    </location>
</feature>
<feature type="region of interest" description="Disordered" evidence="2">
    <location>
        <begin position="1178"/>
        <end position="1228"/>
    </location>
</feature>
<comment type="caution">
    <text evidence="3">The sequence shown here is derived from an EMBL/GenBank/DDBJ whole genome shotgun (WGS) entry which is preliminary data.</text>
</comment>
<dbReference type="PANTHER" id="PTHR13037:SF24">
    <property type="entry name" value="POLYCOMB PROTEIN PCL-RELATED"/>
    <property type="match status" value="1"/>
</dbReference>
<feature type="compositionally biased region" description="Basic residues" evidence="2">
    <location>
        <begin position="1195"/>
        <end position="1206"/>
    </location>
</feature>
<name>W6UMT4_ECHGR</name>
<gene>
    <name evidence="3" type="ORF">EGR_02826</name>
</gene>
<feature type="compositionally biased region" description="Basic and acidic residues" evidence="2">
    <location>
        <begin position="163"/>
        <end position="174"/>
    </location>
</feature>
<dbReference type="CTD" id="36338541"/>
<feature type="compositionally biased region" description="Low complexity" evidence="2">
    <location>
        <begin position="969"/>
        <end position="983"/>
    </location>
</feature>
<dbReference type="RefSeq" id="XP_024353569.1">
    <property type="nucleotide sequence ID" value="XM_024492075.1"/>
</dbReference>
<dbReference type="OMA" id="DYNTNER"/>
<protein>
    <recommendedName>
        <fullName evidence="5">Myb-like domain-containing protein</fullName>
    </recommendedName>
</protein>
<evidence type="ECO:0000256" key="1">
    <source>
        <dbReference type="ARBA" id="ARBA00022581"/>
    </source>
</evidence>
<evidence type="ECO:0000313" key="4">
    <source>
        <dbReference type="Proteomes" id="UP000019149"/>
    </source>
</evidence>
<evidence type="ECO:0000256" key="2">
    <source>
        <dbReference type="SAM" id="MobiDB-lite"/>
    </source>
</evidence>
<evidence type="ECO:0008006" key="5">
    <source>
        <dbReference type="Google" id="ProtNLM"/>
    </source>
</evidence>
<dbReference type="PANTHER" id="PTHR13037">
    <property type="entry name" value="FORMIN"/>
    <property type="match status" value="1"/>
</dbReference>
<dbReference type="KEGG" id="egl:EGR_02826"/>
<feature type="compositionally biased region" description="Low complexity" evidence="2">
    <location>
        <begin position="1667"/>
        <end position="1676"/>
    </location>
</feature>
<evidence type="ECO:0000313" key="3">
    <source>
        <dbReference type="EMBL" id="EUB62373.1"/>
    </source>
</evidence>
<keyword evidence="1" id="KW-0945">Host-virus interaction</keyword>
<sequence>MLRPGAGMDVQPTPPRKRNDRPNGSSRKQKRRRLEKSLVDLETTYVDDWKLNMGASLADRLETIASEKKLTILQVKRLLKDVLTNPAVVNAFRQYMSGQLTLLEPETGAASTSTRRHAQFLGFDLSAFGPRSNIMDILSRRSVTRSLARKLKAEAAQTNSTLPHEKGNHSKSSLEGDFLQQKPNTLLDMDFSDGDDEVECEGDMTNTEKVVETTAAEVVPTPIDNGIGRQRDEDYHPTADDISLMQRDLYYDLEDTEAKSVSSSALEEEEEGEADSPTTSLCTVEPFDTPHRDYFLRSRKGDDASMQDCLGGLTPNVLSMLDEDEPNMGAEMDALKFAKAISSPNASVENDPEDQIYTSFLRSLFESSPQETSALSPGVEPQPLDPMLNPDAAHCISETSNAPMGPNYSTANESRTGADECDDPDFDVMAELESICYDDLFDELRSDRAVRISKMEAKELRRDLVDLLSDDIFFGEDFSTFAKAPTSTKSSAAQHKTSSGKTADVSSYPPLPPPPFDYNTNERLRRQISMHVQLLCSTLTCCIHRIDLEKSVCNVVREAFTDFRGAFRTVKEDPYTYVTGLSDLNDLFSSASAFMTEFAGLTVLPLPPPVPPASASNPPLLPLPFNLLDFVARSSIWAYPHFLPRGLASRPHTLSKRLFSKDEDNLIVLGLANLIEFAPHRFNLFAEGLNRRNRPTVDNSTAAAAKRAMVFDFITKTLIPTKTSLQLHNRKLYMEKMIQRDWLNVRRNAKSSLYLLILDLISGDFEGLQAQRDLLRACVTSFAHRTRAASVGGGVLQRGSVFSRPGCWSLLPPEYVHCCRTLQAQVEAGATGTPQPSVETLLPVFTEGAPQNVEFFLSALLTWWPPSDADEMGKREEEIAEVNAFPAPPPPVGVPSANMIILLPTLVQPVVPITSTNPSSCHLPLPVTTSISTSPGPLRPPAMPSVPPKHSLPSSLAHPIPRKPPLALPPKTSRPNQTQDSQTTPPPPSSNGSSTRNQFLPQVSKIIHSFHAVLDRVLRGLTSQTQSRSSTSAALTARFLRHCRRGTPGWLPNVTTAVKEADESDVRRARCLLDRCRLHLGRQTHAEVVRSLTEHQPIIPLERLLYLLSPSRPLWEEFVALCLTPGQARSLHIYPIYAHLQRVGEIHSLLHASLPRAKRLWSRLKKLADARESEELRIPAIEGAPHLSESSRSGGGRKRSKKRRRRQQDLRNGDEDDEDGERQKPSRDVYKSAWSLLETALKDRHALHAQTAISLDPFQRPYSNFSQTFEVVETLARKPLTSLEHAPSLQQVSTPPKPLPRLVDVFAHRSNPTLDGAFVESLQWEVSTELSSSASATAKSKLANRCPCSCHDKRKWGALTPQTPSQSHQSGLLTPSGNKSSAKADSLGLRHCIKCSLRVHQGVVYVDECNFHLAHVQITWPEGFSPPMTSQAACIYPLPPPSSTPPPPPPPPLAIATQLNTQQALHALEAYQKSNSNGNAPRVPDLARRQVSVDFGELVLPASRKPLDLPDSPAVLSPMTEECVKTLASGGMAYSSSSPIYPPSIFQIPPVEVDDEACFNTEAFKQRNSEKEISTATAITTPPTGSAGQSSAWSMAEDRRLLEYFRDVGRCSSRLFRKLAAQWPERSMEEMMARFKYLMLVAYGEDYNMDLIGSDEDYEGGDGSGGCESSCEGSGSPIDSDRDMEEEEEED</sequence>
<feature type="region of interest" description="Disordered" evidence="2">
    <location>
        <begin position="917"/>
        <end position="997"/>
    </location>
</feature>
<feature type="region of interest" description="Disordered" evidence="2">
    <location>
        <begin position="154"/>
        <end position="176"/>
    </location>
</feature>
<reference evidence="3 4" key="1">
    <citation type="journal article" date="2013" name="Nat. Genet.">
        <title>The genome of the hydatid tapeworm Echinococcus granulosus.</title>
        <authorList>
            <person name="Zheng H."/>
            <person name="Zhang W."/>
            <person name="Zhang L."/>
            <person name="Zhang Z."/>
            <person name="Li J."/>
            <person name="Lu G."/>
            <person name="Zhu Y."/>
            <person name="Wang Y."/>
            <person name="Huang Y."/>
            <person name="Liu J."/>
            <person name="Kang H."/>
            <person name="Chen J."/>
            <person name="Wang L."/>
            <person name="Chen A."/>
            <person name="Yu S."/>
            <person name="Gao Z."/>
            <person name="Jin L."/>
            <person name="Gu W."/>
            <person name="Wang Z."/>
            <person name="Zhao L."/>
            <person name="Shi B."/>
            <person name="Wen H."/>
            <person name="Lin R."/>
            <person name="Jones M.K."/>
            <person name="Brejova B."/>
            <person name="Vinar T."/>
            <person name="Zhao G."/>
            <person name="McManus D.P."/>
            <person name="Chen Z."/>
            <person name="Zhou Y."/>
            <person name="Wang S."/>
        </authorList>
    </citation>
    <scope>NUCLEOTIDE SEQUENCE [LARGE SCALE GENOMIC DNA]</scope>
</reference>
<feature type="compositionally biased region" description="Polar residues" evidence="2">
    <location>
        <begin position="494"/>
        <end position="505"/>
    </location>
</feature>
<feature type="compositionally biased region" description="Polar residues" evidence="2">
    <location>
        <begin position="1360"/>
        <end position="1380"/>
    </location>
</feature>
<feature type="region of interest" description="Disordered" evidence="2">
    <location>
        <begin position="485"/>
        <end position="520"/>
    </location>
</feature>
<feature type="region of interest" description="Disordered" evidence="2">
    <location>
        <begin position="260"/>
        <end position="286"/>
    </location>
</feature>
<dbReference type="GeneID" id="36338541"/>
<accession>W6UMT4</accession>
<dbReference type="EMBL" id="APAU02000013">
    <property type="protein sequence ID" value="EUB62373.1"/>
    <property type="molecule type" value="Genomic_DNA"/>
</dbReference>
<keyword evidence="4" id="KW-1185">Reference proteome</keyword>
<feature type="region of interest" description="Disordered" evidence="2">
    <location>
        <begin position="1"/>
        <end position="34"/>
    </location>
</feature>
<feature type="region of interest" description="Disordered" evidence="2">
    <location>
        <begin position="1359"/>
        <end position="1380"/>
    </location>
</feature>